<comment type="caution">
    <text evidence="1">The sequence shown here is derived from an EMBL/GenBank/DDBJ whole genome shotgun (WGS) entry which is preliminary data.</text>
</comment>
<evidence type="ECO:0000313" key="2">
    <source>
        <dbReference type="Proteomes" id="UP000645462"/>
    </source>
</evidence>
<evidence type="ECO:0000313" key="1">
    <source>
        <dbReference type="EMBL" id="GGC24261.1"/>
    </source>
</evidence>
<sequence>MFVHMQEHDVATDRTCDCPMSFIDMQEFDRAVPCAIDHFELQLMPEGIKHVTACQGHEAEGDMIRQIAQALHAANVV</sequence>
<dbReference type="Proteomes" id="UP000645462">
    <property type="component" value="Unassembled WGS sequence"/>
</dbReference>
<keyword evidence="2" id="KW-1185">Reference proteome</keyword>
<accession>A0ABQ1LJN3</accession>
<proteinExistence type="predicted"/>
<gene>
    <name evidence="1" type="ORF">GCM10011363_45990</name>
</gene>
<organism evidence="1 2">
    <name type="scientific">Marivita lacus</name>
    <dbReference type="NCBI Taxonomy" id="1323742"/>
    <lineage>
        <taxon>Bacteria</taxon>
        <taxon>Pseudomonadati</taxon>
        <taxon>Pseudomonadota</taxon>
        <taxon>Alphaproteobacteria</taxon>
        <taxon>Rhodobacterales</taxon>
        <taxon>Roseobacteraceae</taxon>
        <taxon>Marivita</taxon>
    </lineage>
</organism>
<name>A0ABQ1LJN3_9RHOB</name>
<dbReference type="EMBL" id="BMFC01000035">
    <property type="protein sequence ID" value="GGC24261.1"/>
    <property type="molecule type" value="Genomic_DNA"/>
</dbReference>
<protein>
    <submittedName>
        <fullName evidence="1">Uncharacterized protein</fullName>
    </submittedName>
</protein>
<reference evidence="2" key="1">
    <citation type="journal article" date="2019" name="Int. J. Syst. Evol. Microbiol.">
        <title>The Global Catalogue of Microorganisms (GCM) 10K type strain sequencing project: providing services to taxonomists for standard genome sequencing and annotation.</title>
        <authorList>
            <consortium name="The Broad Institute Genomics Platform"/>
            <consortium name="The Broad Institute Genome Sequencing Center for Infectious Disease"/>
            <person name="Wu L."/>
            <person name="Ma J."/>
        </authorList>
    </citation>
    <scope>NUCLEOTIDE SEQUENCE [LARGE SCALE GENOMIC DNA]</scope>
    <source>
        <strain evidence="2">CGMCC 1.12478</strain>
    </source>
</reference>